<feature type="domain" description="HTH luxR-type" evidence="2">
    <location>
        <begin position="131"/>
        <end position="196"/>
    </location>
</feature>
<dbReference type="Pfam" id="PF00196">
    <property type="entry name" value="GerE"/>
    <property type="match status" value="1"/>
</dbReference>
<keyword evidence="1 3" id="KW-0238">DNA-binding</keyword>
<accession>A0A381C741</accession>
<dbReference type="EMBL" id="UIGI01000001">
    <property type="protein sequence ID" value="SUW63671.1"/>
    <property type="molecule type" value="Genomic_DNA"/>
</dbReference>
<dbReference type="SMART" id="SM00421">
    <property type="entry name" value="HTH_LUXR"/>
    <property type="match status" value="1"/>
</dbReference>
<dbReference type="InterPro" id="IPR000792">
    <property type="entry name" value="Tscrpt_reg_LuxR_C"/>
</dbReference>
<dbReference type="SUPFAM" id="SSF46894">
    <property type="entry name" value="C-terminal effector domain of the bipartite response regulators"/>
    <property type="match status" value="1"/>
</dbReference>
<proteinExistence type="predicted"/>
<dbReference type="GO" id="GO:0006355">
    <property type="term" value="P:regulation of DNA-templated transcription"/>
    <property type="evidence" value="ECO:0007669"/>
    <property type="project" value="InterPro"/>
</dbReference>
<dbReference type="RefSeq" id="WP_172588680.1">
    <property type="nucleotide sequence ID" value="NZ_UIGI01000001.1"/>
</dbReference>
<evidence type="ECO:0000256" key="1">
    <source>
        <dbReference type="ARBA" id="ARBA00023125"/>
    </source>
</evidence>
<evidence type="ECO:0000313" key="4">
    <source>
        <dbReference type="Proteomes" id="UP000255528"/>
    </source>
</evidence>
<organism evidence="3 4">
    <name type="scientific">Buttiauxella agrestis</name>
    <dbReference type="NCBI Taxonomy" id="82977"/>
    <lineage>
        <taxon>Bacteria</taxon>
        <taxon>Pseudomonadati</taxon>
        <taxon>Pseudomonadota</taxon>
        <taxon>Gammaproteobacteria</taxon>
        <taxon>Enterobacterales</taxon>
        <taxon>Enterobacteriaceae</taxon>
        <taxon>Buttiauxella</taxon>
    </lineage>
</organism>
<gene>
    <name evidence="3" type="ORF">NCTC12119_02163</name>
</gene>
<dbReference type="Gene3D" id="1.10.10.10">
    <property type="entry name" value="Winged helix-like DNA-binding domain superfamily/Winged helix DNA-binding domain"/>
    <property type="match status" value="1"/>
</dbReference>
<dbReference type="AlphaFoldDB" id="A0A381C741"/>
<protein>
    <submittedName>
        <fullName evidence="3">DNA-binding transcriptional activator BglJ</fullName>
    </submittedName>
</protein>
<dbReference type="Proteomes" id="UP000255528">
    <property type="component" value="Unassembled WGS sequence"/>
</dbReference>
<evidence type="ECO:0000313" key="3">
    <source>
        <dbReference type="EMBL" id="SUW63671.1"/>
    </source>
</evidence>
<name>A0A381C741_9ENTR</name>
<dbReference type="PROSITE" id="PS50043">
    <property type="entry name" value="HTH_LUXR_2"/>
    <property type="match status" value="1"/>
</dbReference>
<dbReference type="GO" id="GO:0003677">
    <property type="term" value="F:DNA binding"/>
    <property type="evidence" value="ECO:0007669"/>
    <property type="project" value="UniProtKB-KW"/>
</dbReference>
<sequence>MKVVIEESDALYRHGMEQLLKKIFASQGNETVEIEKLTPTNLLSADIIVKRYDAGIKYICQPLIRKRKAYSLIIGVYEGNRDDINSGLPLCISNIVFINRRESVVKAKDIIMQGWEECHSRPRSYNHLMCVSCKHRTLTSQQVLVAAHFYRGYSPQKTAEILNINYKTVGAHKRMIMTKFDLETDYDLLNFINILLKNNYASERFKNILNSRLEHL</sequence>
<dbReference type="InterPro" id="IPR036388">
    <property type="entry name" value="WH-like_DNA-bd_sf"/>
</dbReference>
<reference evidence="3 4" key="1">
    <citation type="submission" date="2018-06" db="EMBL/GenBank/DDBJ databases">
        <authorList>
            <consortium name="Pathogen Informatics"/>
            <person name="Doyle S."/>
        </authorList>
    </citation>
    <scope>NUCLEOTIDE SEQUENCE [LARGE SCALE GENOMIC DNA]</scope>
    <source>
        <strain evidence="3 4">NCTC12119</strain>
    </source>
</reference>
<dbReference type="InterPro" id="IPR016032">
    <property type="entry name" value="Sig_transdc_resp-reg_C-effctor"/>
</dbReference>
<evidence type="ECO:0000259" key="2">
    <source>
        <dbReference type="PROSITE" id="PS50043"/>
    </source>
</evidence>